<dbReference type="GO" id="GO:0008381">
    <property type="term" value="F:mechanosensitive monoatomic ion channel activity"/>
    <property type="evidence" value="ECO:0007669"/>
    <property type="project" value="UniProtKB-ARBA"/>
</dbReference>
<dbReference type="Pfam" id="PF21082">
    <property type="entry name" value="MS_channel_3rd"/>
    <property type="match status" value="1"/>
</dbReference>
<dbReference type="InterPro" id="IPR011014">
    <property type="entry name" value="MscS_channel_TM-2"/>
</dbReference>
<dbReference type="PANTHER" id="PTHR30347">
    <property type="entry name" value="POTASSIUM CHANNEL RELATED"/>
    <property type="match status" value="1"/>
</dbReference>
<comment type="similarity">
    <text evidence="2">Belongs to the MscS (TC 1.A.23) family.</text>
</comment>
<protein>
    <submittedName>
        <fullName evidence="11">Mechanosensitive ion channel</fullName>
    </submittedName>
</protein>
<keyword evidence="4 7" id="KW-0812">Transmembrane</keyword>
<evidence type="ECO:0000259" key="10">
    <source>
        <dbReference type="Pfam" id="PF21088"/>
    </source>
</evidence>
<comment type="subcellular location">
    <subcellularLocation>
        <location evidence="1">Cell membrane</location>
        <topology evidence="1">Multi-pass membrane protein</topology>
    </subcellularLocation>
</comment>
<gene>
    <name evidence="11" type="ORF">SAMN05216175_104242</name>
</gene>
<evidence type="ECO:0000256" key="7">
    <source>
        <dbReference type="SAM" id="Phobius"/>
    </source>
</evidence>
<keyword evidence="3" id="KW-1003">Cell membrane</keyword>
<evidence type="ECO:0000256" key="2">
    <source>
        <dbReference type="ARBA" id="ARBA00008017"/>
    </source>
</evidence>
<dbReference type="SUPFAM" id="SSF50182">
    <property type="entry name" value="Sm-like ribonucleoproteins"/>
    <property type="match status" value="1"/>
</dbReference>
<dbReference type="Pfam" id="PF21088">
    <property type="entry name" value="MS_channel_1st"/>
    <property type="match status" value="1"/>
</dbReference>
<dbReference type="InterPro" id="IPR049278">
    <property type="entry name" value="MS_channel_C"/>
</dbReference>
<feature type="transmembrane region" description="Helical" evidence="7">
    <location>
        <begin position="210"/>
        <end position="231"/>
    </location>
</feature>
<keyword evidence="12" id="KW-1185">Reference proteome</keyword>
<dbReference type="Pfam" id="PF00924">
    <property type="entry name" value="MS_channel_2nd"/>
    <property type="match status" value="1"/>
</dbReference>
<feature type="transmembrane region" description="Helical" evidence="7">
    <location>
        <begin position="237"/>
        <end position="268"/>
    </location>
</feature>
<proteinExistence type="inferred from homology"/>
<name>A0A1I2QD68_9GAMM</name>
<dbReference type="Gene3D" id="1.10.287.1260">
    <property type="match status" value="1"/>
</dbReference>
<dbReference type="AlphaFoldDB" id="A0A1I2QD68"/>
<dbReference type="OrthoDB" id="9799209at2"/>
<dbReference type="InterPro" id="IPR052702">
    <property type="entry name" value="MscS-like_channel"/>
</dbReference>
<dbReference type="PANTHER" id="PTHR30347:SF1">
    <property type="entry name" value="MECHANOSENSITIVE CHANNEL MSCK"/>
    <property type="match status" value="1"/>
</dbReference>
<dbReference type="InterPro" id="IPR011066">
    <property type="entry name" value="MscS_channel_C_sf"/>
</dbReference>
<feature type="transmembrane region" description="Helical" evidence="7">
    <location>
        <begin position="100"/>
        <end position="119"/>
    </location>
</feature>
<sequence length="442" mass="49550">MSPEQLQSLITSYGQQILNVLDKQETYIQLGMILAVYAVAYIINNQLRRYFSFLGKAPDPASTPPHRTLLFKLGHLLFPLLAILLLRMSVDLGQTALREGWLLETALTIALLLLFNSVITNFVKNRIAARLLRFVGFPILFLHLTGLLDHVILVLESISITVGNINVTAYGVLRVTLFGTLLFWMGRASNSTGKDLIRRQEQLDFRTRELAAKIFEVAVYVVVFLLLLQVMGINLTALAVLGGAIGVGLGFGLQSIASNFISGVIILLDNSLSLGDYIEMEDGKTGTVRELNLRSTTLETYDGKDIMVPNEKFISSTFINWTHKNKQQRYRVDFSVAYHSDIRKLVEIIKETVAAHPQVMSGDKLPIEERPDCEIDSFGDSGVNMFVEFWMEGIDDGKNRVGGDLLLSIFEAMRENGFEIPFPQREVRIIQETQPHNPGPFK</sequence>
<evidence type="ECO:0000259" key="8">
    <source>
        <dbReference type="Pfam" id="PF00924"/>
    </source>
</evidence>
<dbReference type="EMBL" id="FOOU01000004">
    <property type="protein sequence ID" value="SFG23561.1"/>
    <property type="molecule type" value="Genomic_DNA"/>
</dbReference>
<evidence type="ECO:0000256" key="4">
    <source>
        <dbReference type="ARBA" id="ARBA00022692"/>
    </source>
</evidence>
<dbReference type="InterPro" id="IPR006685">
    <property type="entry name" value="MscS_channel_2nd"/>
</dbReference>
<feature type="transmembrane region" description="Helical" evidence="7">
    <location>
        <begin position="131"/>
        <end position="155"/>
    </location>
</feature>
<evidence type="ECO:0000256" key="3">
    <source>
        <dbReference type="ARBA" id="ARBA00022475"/>
    </source>
</evidence>
<accession>A0A1I2QD68</accession>
<feature type="transmembrane region" description="Helical" evidence="7">
    <location>
        <begin position="27"/>
        <end position="47"/>
    </location>
</feature>
<evidence type="ECO:0000256" key="1">
    <source>
        <dbReference type="ARBA" id="ARBA00004651"/>
    </source>
</evidence>
<dbReference type="GO" id="GO:0005886">
    <property type="term" value="C:plasma membrane"/>
    <property type="evidence" value="ECO:0007669"/>
    <property type="project" value="UniProtKB-SubCell"/>
</dbReference>
<feature type="domain" description="Mechanosensitive ion channel MscS C-terminal" evidence="9">
    <location>
        <begin position="332"/>
        <end position="420"/>
    </location>
</feature>
<evidence type="ECO:0000259" key="9">
    <source>
        <dbReference type="Pfam" id="PF21082"/>
    </source>
</evidence>
<reference evidence="12" key="1">
    <citation type="submission" date="2016-10" db="EMBL/GenBank/DDBJ databases">
        <authorList>
            <person name="Varghese N."/>
            <person name="Submissions S."/>
        </authorList>
    </citation>
    <scope>NUCLEOTIDE SEQUENCE [LARGE SCALE GENOMIC DNA]</scope>
    <source>
        <strain evidence="12">CGMCC 1.10971</strain>
    </source>
</reference>
<dbReference type="Proteomes" id="UP000198623">
    <property type="component" value="Unassembled WGS sequence"/>
</dbReference>
<dbReference type="Gene3D" id="2.30.30.60">
    <property type="match status" value="1"/>
</dbReference>
<feature type="transmembrane region" description="Helical" evidence="7">
    <location>
        <begin position="167"/>
        <end position="189"/>
    </location>
</feature>
<evidence type="ECO:0000256" key="6">
    <source>
        <dbReference type="ARBA" id="ARBA00023136"/>
    </source>
</evidence>
<dbReference type="SUPFAM" id="SSF82861">
    <property type="entry name" value="Mechanosensitive channel protein MscS (YggB), transmembrane region"/>
    <property type="match status" value="1"/>
</dbReference>
<organism evidence="11 12">
    <name type="scientific">Neptunomonas qingdaonensis</name>
    <dbReference type="NCBI Taxonomy" id="1045558"/>
    <lineage>
        <taxon>Bacteria</taxon>
        <taxon>Pseudomonadati</taxon>
        <taxon>Pseudomonadota</taxon>
        <taxon>Gammaproteobacteria</taxon>
        <taxon>Oceanospirillales</taxon>
        <taxon>Oceanospirillaceae</taxon>
        <taxon>Neptunomonas</taxon>
    </lineage>
</organism>
<dbReference type="InterPro" id="IPR049142">
    <property type="entry name" value="MS_channel_1st"/>
</dbReference>
<dbReference type="RefSeq" id="WP_090726619.1">
    <property type="nucleotide sequence ID" value="NZ_FOOU01000004.1"/>
</dbReference>
<evidence type="ECO:0000256" key="5">
    <source>
        <dbReference type="ARBA" id="ARBA00022989"/>
    </source>
</evidence>
<evidence type="ECO:0000313" key="12">
    <source>
        <dbReference type="Proteomes" id="UP000198623"/>
    </source>
</evidence>
<dbReference type="InterPro" id="IPR010920">
    <property type="entry name" value="LSM_dom_sf"/>
</dbReference>
<dbReference type="InterPro" id="IPR023408">
    <property type="entry name" value="MscS_beta-dom_sf"/>
</dbReference>
<dbReference type="Gene3D" id="3.30.70.100">
    <property type="match status" value="1"/>
</dbReference>
<keyword evidence="5 7" id="KW-1133">Transmembrane helix</keyword>
<evidence type="ECO:0000313" key="11">
    <source>
        <dbReference type="EMBL" id="SFG23561.1"/>
    </source>
</evidence>
<feature type="domain" description="Mechanosensitive ion channel transmembrane helices 2/3" evidence="10">
    <location>
        <begin position="213"/>
        <end position="254"/>
    </location>
</feature>
<dbReference type="InterPro" id="IPR006686">
    <property type="entry name" value="MscS_channel_CS"/>
</dbReference>
<dbReference type="PROSITE" id="PS01246">
    <property type="entry name" value="UPF0003"/>
    <property type="match status" value="1"/>
</dbReference>
<feature type="domain" description="Mechanosensitive ion channel MscS" evidence="8">
    <location>
        <begin position="256"/>
        <end position="323"/>
    </location>
</feature>
<dbReference type="SUPFAM" id="SSF82689">
    <property type="entry name" value="Mechanosensitive channel protein MscS (YggB), C-terminal domain"/>
    <property type="match status" value="1"/>
</dbReference>
<keyword evidence="6 7" id="KW-0472">Membrane</keyword>
<feature type="transmembrane region" description="Helical" evidence="7">
    <location>
        <begin position="68"/>
        <end position="88"/>
    </location>
</feature>
<dbReference type="STRING" id="1045558.SAMN05216175_104242"/>